<name>A0ABD0NBT1_CIRMR</name>
<dbReference type="InterPro" id="IPR017850">
    <property type="entry name" value="Alkaline_phosphatase_core_sf"/>
</dbReference>
<dbReference type="EMBL" id="JAMKFB020000023">
    <property type="protein sequence ID" value="KAL0158681.1"/>
    <property type="molecule type" value="Genomic_DNA"/>
</dbReference>
<dbReference type="PANTHER" id="PTHR43108">
    <property type="entry name" value="N-ACETYLGLUCOSAMINE-6-SULFATASE FAMILY MEMBER"/>
    <property type="match status" value="1"/>
</dbReference>
<organism evidence="3 4">
    <name type="scientific">Cirrhinus mrigala</name>
    <name type="common">Mrigala</name>
    <dbReference type="NCBI Taxonomy" id="683832"/>
    <lineage>
        <taxon>Eukaryota</taxon>
        <taxon>Metazoa</taxon>
        <taxon>Chordata</taxon>
        <taxon>Craniata</taxon>
        <taxon>Vertebrata</taxon>
        <taxon>Euteleostomi</taxon>
        <taxon>Actinopterygii</taxon>
        <taxon>Neopterygii</taxon>
        <taxon>Teleostei</taxon>
        <taxon>Ostariophysi</taxon>
        <taxon>Cypriniformes</taxon>
        <taxon>Cyprinidae</taxon>
        <taxon>Labeoninae</taxon>
        <taxon>Labeonini</taxon>
        <taxon>Cirrhinus</taxon>
    </lineage>
</organism>
<dbReference type="Gene3D" id="3.40.720.10">
    <property type="entry name" value="Alkaline Phosphatase, subunit A"/>
    <property type="match status" value="1"/>
</dbReference>
<sequence>MSNGDPIFCFHSNPHIVLNIDLAPTILDIAGMDVPPDMDGKSILKLLDTDRMMN</sequence>
<evidence type="ECO:0000313" key="4">
    <source>
        <dbReference type="Proteomes" id="UP001529510"/>
    </source>
</evidence>
<dbReference type="Pfam" id="PF16347">
    <property type="entry name" value="SGSH_C"/>
    <property type="match status" value="1"/>
</dbReference>
<comment type="caution">
    <text evidence="3">The sequence shown here is derived from an EMBL/GenBank/DDBJ whole genome shotgun (WGS) entry which is preliminary data.</text>
</comment>
<feature type="domain" description="N-sulphoglucosamine sulphohydrolase C-terminal" evidence="2">
    <location>
        <begin position="12"/>
        <end position="51"/>
    </location>
</feature>
<accession>A0ABD0NBT1</accession>
<keyword evidence="4" id="KW-1185">Reference proteome</keyword>
<reference evidence="3 4" key="1">
    <citation type="submission" date="2024-05" db="EMBL/GenBank/DDBJ databases">
        <title>Genome sequencing and assembly of Indian major carp, Cirrhinus mrigala (Hamilton, 1822).</title>
        <authorList>
            <person name="Mohindra V."/>
            <person name="Chowdhury L.M."/>
            <person name="Lal K."/>
            <person name="Jena J.K."/>
        </authorList>
    </citation>
    <scope>NUCLEOTIDE SEQUENCE [LARGE SCALE GENOMIC DNA]</scope>
    <source>
        <strain evidence="3">CM1030</strain>
        <tissue evidence="3">Blood</tissue>
    </source>
</reference>
<proteinExistence type="inferred from homology"/>
<protein>
    <recommendedName>
        <fullName evidence="2">N-sulphoglucosamine sulphohydrolase C-terminal domain-containing protein</fullName>
    </recommendedName>
</protein>
<gene>
    <name evidence="3" type="ORF">M9458_046757</name>
</gene>
<comment type="similarity">
    <text evidence="1">Belongs to the sulfatase family.</text>
</comment>
<dbReference type="PANTHER" id="PTHR43108:SF16">
    <property type="entry name" value="EXTRACELLULAR SULFATASE SULF-1 HOMOLOG"/>
    <property type="match status" value="1"/>
</dbReference>
<evidence type="ECO:0000313" key="3">
    <source>
        <dbReference type="EMBL" id="KAL0158681.1"/>
    </source>
</evidence>
<dbReference type="SUPFAM" id="SSF53649">
    <property type="entry name" value="Alkaline phosphatase-like"/>
    <property type="match status" value="1"/>
</dbReference>
<feature type="non-terminal residue" evidence="3">
    <location>
        <position position="54"/>
    </location>
</feature>
<dbReference type="InterPro" id="IPR032506">
    <property type="entry name" value="SGSH_C"/>
</dbReference>
<evidence type="ECO:0000256" key="1">
    <source>
        <dbReference type="ARBA" id="ARBA00008779"/>
    </source>
</evidence>
<dbReference type="AlphaFoldDB" id="A0ABD0NBT1"/>
<dbReference type="Proteomes" id="UP001529510">
    <property type="component" value="Unassembled WGS sequence"/>
</dbReference>
<evidence type="ECO:0000259" key="2">
    <source>
        <dbReference type="Pfam" id="PF16347"/>
    </source>
</evidence>